<gene>
    <name evidence="1" type="ORF">ACCAA_1040002</name>
</gene>
<proteinExistence type="predicted"/>
<evidence type="ECO:0000313" key="1">
    <source>
        <dbReference type="EMBL" id="SBT03474.1"/>
    </source>
</evidence>
<keyword evidence="2" id="KW-1185">Reference proteome</keyword>
<organism evidence="1 2">
    <name type="scientific">Candidatus Accumulibacter aalborgensis</name>
    <dbReference type="NCBI Taxonomy" id="1860102"/>
    <lineage>
        <taxon>Bacteria</taxon>
        <taxon>Pseudomonadati</taxon>
        <taxon>Pseudomonadota</taxon>
        <taxon>Betaproteobacteria</taxon>
        <taxon>Candidatus Accumulibacter</taxon>
    </lineage>
</organism>
<protein>
    <submittedName>
        <fullName evidence="1">Uncharacterized protein</fullName>
    </submittedName>
</protein>
<accession>A0A1A8XE55</accession>
<evidence type="ECO:0000313" key="2">
    <source>
        <dbReference type="Proteomes" id="UP000199169"/>
    </source>
</evidence>
<dbReference type="AlphaFoldDB" id="A0A1A8XE55"/>
<sequence length="66" mass="7479">MLSLSKHERGFLPPTEVFRMKNPVLEDSPVMQPDAATERALRLFLDRIRANYDMAGARPSLLPCAH</sequence>
<dbReference type="EMBL" id="FLQX01000007">
    <property type="protein sequence ID" value="SBT03474.1"/>
    <property type="molecule type" value="Genomic_DNA"/>
</dbReference>
<dbReference type="STRING" id="1860102.ACCAA_1040002"/>
<reference evidence="1 2" key="1">
    <citation type="submission" date="2016-06" db="EMBL/GenBank/DDBJ databases">
        <authorList>
            <person name="Kjaerup R.B."/>
            <person name="Dalgaard T.S."/>
            <person name="Juul-Madsen H.R."/>
        </authorList>
    </citation>
    <scope>NUCLEOTIDE SEQUENCE [LARGE SCALE GENOMIC DNA]</scope>
    <source>
        <strain evidence="1">3</strain>
    </source>
</reference>
<dbReference type="Proteomes" id="UP000199169">
    <property type="component" value="Unassembled WGS sequence"/>
</dbReference>
<name>A0A1A8XE55_9PROT</name>